<dbReference type="InterPro" id="IPR057705">
    <property type="entry name" value="DUF7945"/>
</dbReference>
<dbReference type="NCBIfam" id="NF047838">
    <property type="entry name" value="SCO4402_fam"/>
    <property type="match status" value="1"/>
</dbReference>
<gene>
    <name evidence="1" type="ORF">HNR67_006374</name>
</gene>
<reference evidence="1 2" key="1">
    <citation type="submission" date="2020-08" db="EMBL/GenBank/DDBJ databases">
        <title>Sequencing the genomes of 1000 actinobacteria strains.</title>
        <authorList>
            <person name="Klenk H.-P."/>
        </authorList>
    </citation>
    <scope>NUCLEOTIDE SEQUENCE [LARGE SCALE GENOMIC DNA]</scope>
    <source>
        <strain evidence="1 2">DSM 44230</strain>
    </source>
</reference>
<sequence>MSEVVDAGLLAWSVVANVAAETTHGPGGQENRQGLKHFSPGTKVWVLPPQWSDGAECLMVVGRHRGRGPGRLARMVVARVYLVNFRVQGVYREAVHRELVRPWQPTPHRHWDGPLRQWGSREEAEAAAARWNAACAWQAGVSQPRRRGDLLAVLDVLATASATMAPWWELRFVVRRLVAELFGEPADVPASVGGLLRDQGEVAAIAGVLGPVRAIADELGTDRSDADYLGHRDWPGVTTAARLAYAVLTNRSVG</sequence>
<dbReference type="Pfam" id="PF25656">
    <property type="entry name" value="DUF7945"/>
    <property type="match status" value="1"/>
</dbReference>
<dbReference type="EMBL" id="JACHMH010000001">
    <property type="protein sequence ID" value="MBB4680256.1"/>
    <property type="molecule type" value="Genomic_DNA"/>
</dbReference>
<accession>A0A7W7FVC1</accession>
<dbReference type="RefSeq" id="WP_185005922.1">
    <property type="nucleotide sequence ID" value="NZ_BAAAUI010000009.1"/>
</dbReference>
<name>A0A7W7FVC1_9PSEU</name>
<proteinExistence type="predicted"/>
<evidence type="ECO:0000313" key="1">
    <source>
        <dbReference type="EMBL" id="MBB4680256.1"/>
    </source>
</evidence>
<dbReference type="Proteomes" id="UP000533598">
    <property type="component" value="Unassembled WGS sequence"/>
</dbReference>
<evidence type="ECO:0000313" key="2">
    <source>
        <dbReference type="Proteomes" id="UP000533598"/>
    </source>
</evidence>
<keyword evidence="2" id="KW-1185">Reference proteome</keyword>
<dbReference type="AlphaFoldDB" id="A0A7W7FVC1"/>
<comment type="caution">
    <text evidence="1">The sequence shown here is derived from an EMBL/GenBank/DDBJ whole genome shotgun (WGS) entry which is preliminary data.</text>
</comment>
<organism evidence="1 2">
    <name type="scientific">Crossiella cryophila</name>
    <dbReference type="NCBI Taxonomy" id="43355"/>
    <lineage>
        <taxon>Bacteria</taxon>
        <taxon>Bacillati</taxon>
        <taxon>Actinomycetota</taxon>
        <taxon>Actinomycetes</taxon>
        <taxon>Pseudonocardiales</taxon>
        <taxon>Pseudonocardiaceae</taxon>
        <taxon>Crossiella</taxon>
    </lineage>
</organism>
<protein>
    <submittedName>
        <fullName evidence="1">Uncharacterized protein</fullName>
    </submittedName>
</protein>